<dbReference type="PANTHER" id="PTHR11358">
    <property type="entry name" value="ARGINASE/AGMATINASE"/>
    <property type="match status" value="1"/>
</dbReference>
<evidence type="ECO:0000256" key="2">
    <source>
        <dbReference type="ARBA" id="ARBA00022801"/>
    </source>
</evidence>
<comment type="similarity">
    <text evidence="3">Belongs to the arginase family.</text>
</comment>
<sequence length="73" mass="8121">NSLIIFFLKIKNILKEIKTDNVYLTLDADGIDPGHMPATGTPVQGGLSWKFTFDLLREVFENKDVVGADIVVE</sequence>
<dbReference type="AlphaFoldDB" id="A0A0G1ZN27"/>
<keyword evidence="1" id="KW-0479">Metal-binding</keyword>
<dbReference type="EMBL" id="LCRD01000041">
    <property type="protein sequence ID" value="KKW29537.1"/>
    <property type="molecule type" value="Genomic_DNA"/>
</dbReference>
<dbReference type="GO" id="GO:0033389">
    <property type="term" value="P:putrescine biosynthetic process from arginine, via agmatine"/>
    <property type="evidence" value="ECO:0007669"/>
    <property type="project" value="TreeGrafter"/>
</dbReference>
<dbReference type="GO" id="GO:0008783">
    <property type="term" value="F:agmatinase activity"/>
    <property type="evidence" value="ECO:0007669"/>
    <property type="project" value="TreeGrafter"/>
</dbReference>
<dbReference type="PRINTS" id="PR00116">
    <property type="entry name" value="ARGINASE"/>
</dbReference>
<dbReference type="Proteomes" id="UP000034846">
    <property type="component" value="Unassembled WGS sequence"/>
</dbReference>
<dbReference type="Pfam" id="PF00491">
    <property type="entry name" value="Arginase"/>
    <property type="match status" value="1"/>
</dbReference>
<dbReference type="SUPFAM" id="SSF52768">
    <property type="entry name" value="Arginase/deacetylase"/>
    <property type="match status" value="1"/>
</dbReference>
<dbReference type="InterPro" id="IPR006035">
    <property type="entry name" value="Ureohydrolase"/>
</dbReference>
<dbReference type="PROSITE" id="PS51409">
    <property type="entry name" value="ARGINASE_2"/>
    <property type="match status" value="1"/>
</dbReference>
<accession>A0A0G1ZN27</accession>
<dbReference type="GO" id="GO:0046872">
    <property type="term" value="F:metal ion binding"/>
    <property type="evidence" value="ECO:0007669"/>
    <property type="project" value="UniProtKB-KW"/>
</dbReference>
<dbReference type="InterPro" id="IPR023696">
    <property type="entry name" value="Ureohydrolase_dom_sf"/>
</dbReference>
<evidence type="ECO:0000256" key="3">
    <source>
        <dbReference type="PROSITE-ProRule" id="PRU00742"/>
    </source>
</evidence>
<proteinExistence type="inferred from homology"/>
<keyword evidence="2" id="KW-0378">Hydrolase</keyword>
<comment type="caution">
    <text evidence="4">The sequence shown here is derived from an EMBL/GenBank/DDBJ whole genome shotgun (WGS) entry which is preliminary data.</text>
</comment>
<gene>
    <name evidence="4" type="ORF">UY72_C0041G0008</name>
</gene>
<reference evidence="4 5" key="1">
    <citation type="journal article" date="2015" name="Nature">
        <title>rRNA introns, odd ribosomes, and small enigmatic genomes across a large radiation of phyla.</title>
        <authorList>
            <person name="Brown C.T."/>
            <person name="Hug L.A."/>
            <person name="Thomas B.C."/>
            <person name="Sharon I."/>
            <person name="Castelle C.J."/>
            <person name="Singh A."/>
            <person name="Wilkins M.J."/>
            <person name="Williams K.H."/>
            <person name="Banfield J.F."/>
        </authorList>
    </citation>
    <scope>NUCLEOTIDE SEQUENCE [LARGE SCALE GENOMIC DNA]</scope>
</reference>
<organism evidence="4 5">
    <name type="scientific">Candidatus Uhrbacteria bacterium GW2011_GWD2_52_7</name>
    <dbReference type="NCBI Taxonomy" id="1618989"/>
    <lineage>
        <taxon>Bacteria</taxon>
        <taxon>Candidatus Uhriibacteriota</taxon>
    </lineage>
</organism>
<name>A0A0G1ZN27_9BACT</name>
<feature type="non-terminal residue" evidence="4">
    <location>
        <position position="1"/>
    </location>
</feature>
<evidence type="ECO:0000256" key="1">
    <source>
        <dbReference type="ARBA" id="ARBA00022723"/>
    </source>
</evidence>
<dbReference type="PANTHER" id="PTHR11358:SF26">
    <property type="entry name" value="GUANIDINO ACID HYDROLASE, MITOCHONDRIAL"/>
    <property type="match status" value="1"/>
</dbReference>
<evidence type="ECO:0000313" key="5">
    <source>
        <dbReference type="Proteomes" id="UP000034846"/>
    </source>
</evidence>
<dbReference type="Gene3D" id="3.40.800.10">
    <property type="entry name" value="Ureohydrolase domain"/>
    <property type="match status" value="1"/>
</dbReference>
<protein>
    <submittedName>
        <fullName evidence="4">Arginase family protein</fullName>
    </submittedName>
</protein>
<evidence type="ECO:0000313" key="4">
    <source>
        <dbReference type="EMBL" id="KKW29537.1"/>
    </source>
</evidence>